<evidence type="ECO:0000259" key="1">
    <source>
        <dbReference type="Pfam" id="PF23335"/>
    </source>
</evidence>
<dbReference type="GO" id="GO:0030992">
    <property type="term" value="C:intraciliary transport particle B"/>
    <property type="evidence" value="ECO:0007669"/>
    <property type="project" value="TreeGrafter"/>
</dbReference>
<dbReference type="EMBL" id="AUPL01002491">
    <property type="protein sequence ID" value="ESL09784.1"/>
    <property type="molecule type" value="Genomic_DNA"/>
</dbReference>
<dbReference type="AlphaFoldDB" id="A0A061J4I8"/>
<dbReference type="Proteomes" id="UP000031737">
    <property type="component" value="Unassembled WGS sequence"/>
</dbReference>
<dbReference type="VEuPathDB" id="TriTrypDB:TRSC58_02491"/>
<comment type="caution">
    <text evidence="3">The sequence shown here is derived from an EMBL/GenBank/DDBJ whole genome shotgun (WGS) entry which is preliminary data.</text>
</comment>
<evidence type="ECO:0000313" key="4">
    <source>
        <dbReference type="Proteomes" id="UP000031737"/>
    </source>
</evidence>
<reference evidence="3 4" key="1">
    <citation type="submission" date="2013-07" db="EMBL/GenBank/DDBJ databases">
        <authorList>
            <person name="Stoco P.H."/>
            <person name="Wagner G."/>
            <person name="Gerber A."/>
            <person name="Zaha A."/>
            <person name="Thompson C."/>
            <person name="Bartholomeu D.C."/>
            <person name="Luckemeyer D.D."/>
            <person name="Bahia D."/>
            <person name="Loreto E."/>
            <person name="Prestes E.B."/>
            <person name="Lima F.M."/>
            <person name="Rodrigues-Luiz G."/>
            <person name="Vallejo G.A."/>
            <person name="Filho J.F."/>
            <person name="Monteiro K.M."/>
            <person name="Tyler K.M."/>
            <person name="de Almeida L.G."/>
            <person name="Ortiz M.F."/>
            <person name="Siervo M.A."/>
            <person name="de Moraes M.H."/>
            <person name="Cunha O.L."/>
            <person name="Mendonca-Neto R."/>
            <person name="Silva R."/>
            <person name="Teixeira S.M."/>
            <person name="Murta S.M."/>
            <person name="Sincero T.C."/>
            <person name="Mendes T.A."/>
            <person name="Urmenyi T.P."/>
            <person name="Silva V.G."/>
            <person name="da Rocha W.D."/>
            <person name="Andersson B."/>
            <person name="Romanha A.J."/>
            <person name="Steindel M."/>
            <person name="de Vasconcelos A.T."/>
            <person name="Grisard E.C."/>
        </authorList>
    </citation>
    <scope>NUCLEOTIDE SEQUENCE [LARGE SCALE GENOMIC DNA]</scope>
    <source>
        <strain evidence="3 4">SC58</strain>
    </source>
</reference>
<dbReference type="InterPro" id="IPR056157">
    <property type="entry name" value="TPR_IFT80_172_dom"/>
</dbReference>
<proteinExistence type="predicted"/>
<protein>
    <submittedName>
        <fullName evidence="3">Uncharacterized protein</fullName>
    </submittedName>
</protein>
<dbReference type="PANTHER" id="PTHR24098">
    <property type="entry name" value="OUTER SEGMENT 5"/>
    <property type="match status" value="1"/>
</dbReference>
<dbReference type="GO" id="GO:0005929">
    <property type="term" value="C:cilium"/>
    <property type="evidence" value="ECO:0007669"/>
    <property type="project" value="TreeGrafter"/>
</dbReference>
<gene>
    <name evidence="3" type="ORF">TRSC58_02491</name>
</gene>
<dbReference type="OrthoDB" id="408728at2759"/>
<feature type="domain" description="IFT80 second beta-propeller" evidence="1">
    <location>
        <begin position="2"/>
        <end position="115"/>
    </location>
</feature>
<name>A0A061J4I8_TRYRA</name>
<evidence type="ECO:0000313" key="3">
    <source>
        <dbReference type="EMBL" id="ESL09784.1"/>
    </source>
</evidence>
<keyword evidence="4" id="KW-1185">Reference proteome</keyword>
<sequence>MSDRKIAFVDRNRDLYFGSIHQRLGVQKISTMTSSLAWHDRHEILTAIADGHLTTWYYPTIVFSDRDLLPITKTVRDDGVDEFSRNDRIVSFDGTRVSVRRGVDGALLTFNTSPYPSMAFEHVAQHDWNAAIRLARFLDDKPLWGILTGLALRQGELNVAEVGYGALFELDKVRYIRQLKGIPTPEGRQAELALFQRRHAEAERILLHAGLIYRCIDMHIRLFNWERALEIATERKTHVSTVLARRQRYLDAVGKEETIPLFKELASSVSVDWDLVLEKVKQEEVKESQLPGARPYQ</sequence>
<organism evidence="3 4">
    <name type="scientific">Trypanosoma rangeli SC58</name>
    <dbReference type="NCBI Taxonomy" id="429131"/>
    <lineage>
        <taxon>Eukaryota</taxon>
        <taxon>Discoba</taxon>
        <taxon>Euglenozoa</taxon>
        <taxon>Kinetoplastea</taxon>
        <taxon>Metakinetoplastina</taxon>
        <taxon>Trypanosomatida</taxon>
        <taxon>Trypanosomatidae</taxon>
        <taxon>Trypanosoma</taxon>
        <taxon>Herpetosoma</taxon>
    </lineage>
</organism>
<dbReference type="InterPro" id="IPR056456">
    <property type="entry name" value="Beta-prop_IFT80_2nd"/>
</dbReference>
<dbReference type="PANTHER" id="PTHR24098:SF0">
    <property type="entry name" value="OUTER SEGMENT 5"/>
    <property type="match status" value="1"/>
</dbReference>
<feature type="domain" description="IFT80/172/WDR35 TPR" evidence="2">
    <location>
        <begin position="143"/>
        <end position="288"/>
    </location>
</feature>
<dbReference type="Pfam" id="PF23387">
    <property type="entry name" value="TPR_IFT80_172"/>
    <property type="match status" value="1"/>
</dbReference>
<dbReference type="Gene3D" id="1.25.40.470">
    <property type="match status" value="1"/>
</dbReference>
<accession>A0A061J4I8</accession>
<dbReference type="Pfam" id="PF23335">
    <property type="entry name" value="Beta-prop_IFT80_2nd"/>
    <property type="match status" value="1"/>
</dbReference>
<dbReference type="GO" id="GO:0060271">
    <property type="term" value="P:cilium assembly"/>
    <property type="evidence" value="ECO:0007669"/>
    <property type="project" value="TreeGrafter"/>
</dbReference>
<dbReference type="FunFam" id="1.25.40.470:FF:000007">
    <property type="entry name" value="Intraflagellar transport 80 homolog (Chlamydomonas)"/>
    <property type="match status" value="1"/>
</dbReference>
<evidence type="ECO:0000259" key="2">
    <source>
        <dbReference type="Pfam" id="PF23387"/>
    </source>
</evidence>